<sequence>MLTERLAEALKCFQDTLFGMPEFEMADDLAKLPLKFQEIACLSSSYESVWSYSCLIKQSYFEYIAEHSWKVLLLRHENSELCVCDLSQTARIELRDFSLETQIKLLANVVTAFRSICSILKISSPVPNTKIGVAKTHRVWLGAFPDENLFRSVCASDIKVAEHWKKSCKGVPEIEHVLWTSNIQLLNGSYDHIAKFSNLKIRSIDYLLEEAYSQFPEGRHLFVFARALILQKEYAEACDIIRAIILYLYGGFYIDFSVQQVPPVVFASKPIETEELAINLEPFSPIASSVYLPFICSPYLRQMNMDPKRMANGFEDMLQDFSSRNAQLFPFLENTMMYVGERKSDFSARQLDFMLQAIYSSELYRTNGVVANHRREIMGMSYNGDLPDFHLTFDIYPLHFALWNTLRVDVSKESSGAMRTSYSGLGFEMDRCMPLEFHLNASGSNSSAYHFYIKQGLFKKINNSWAKKDMVKNFRSIEW</sequence>
<protein>
    <recommendedName>
        <fullName evidence="3">GT44 domain-containing protein</fullName>
    </recommendedName>
</protein>
<dbReference type="Pfam" id="PF04488">
    <property type="entry name" value="Gly_transf_sug"/>
    <property type="match status" value="1"/>
</dbReference>
<evidence type="ECO:0000313" key="1">
    <source>
        <dbReference type="EMBL" id="PVZ62995.1"/>
    </source>
</evidence>
<organism evidence="1 2">
    <name type="scientific">Pelagibaculum spongiae</name>
    <dbReference type="NCBI Taxonomy" id="2080658"/>
    <lineage>
        <taxon>Bacteria</taxon>
        <taxon>Pseudomonadati</taxon>
        <taxon>Pseudomonadota</taxon>
        <taxon>Gammaproteobacteria</taxon>
        <taxon>Oceanospirillales</taxon>
        <taxon>Pelagibaculum</taxon>
    </lineage>
</organism>
<dbReference type="InterPro" id="IPR029044">
    <property type="entry name" value="Nucleotide-diphossugar_trans"/>
</dbReference>
<accession>A0A2V1GQ18</accession>
<comment type="caution">
    <text evidence="1">The sequence shown here is derived from an EMBL/GenBank/DDBJ whole genome shotgun (WGS) entry which is preliminary data.</text>
</comment>
<dbReference type="InterPro" id="IPR007577">
    <property type="entry name" value="GlycoTrfase_DXD_sugar-bd_CS"/>
</dbReference>
<name>A0A2V1GQ18_9GAMM</name>
<dbReference type="Gene3D" id="3.90.550.20">
    <property type="match status" value="1"/>
</dbReference>
<gene>
    <name evidence="1" type="ORF">DC094_21755</name>
</gene>
<dbReference type="EMBL" id="QDDL01000017">
    <property type="protein sequence ID" value="PVZ62995.1"/>
    <property type="molecule type" value="Genomic_DNA"/>
</dbReference>
<proteinExistence type="predicted"/>
<dbReference type="RefSeq" id="WP_116689232.1">
    <property type="nucleotide sequence ID" value="NZ_CAWNYD010000017.1"/>
</dbReference>
<reference evidence="1 2" key="1">
    <citation type="submission" date="2018-04" db="EMBL/GenBank/DDBJ databases">
        <title>Thalassorhabdus spongiae gen. nov., sp. nov., isolated from a marine sponge in South-West Iceland.</title>
        <authorList>
            <person name="Knobloch S."/>
            <person name="Daussin A."/>
            <person name="Johannsson R."/>
            <person name="Marteinsson V.T."/>
        </authorList>
    </citation>
    <scope>NUCLEOTIDE SEQUENCE [LARGE SCALE GENOMIC DNA]</scope>
    <source>
        <strain evidence="1 2">Hp12</strain>
    </source>
</reference>
<evidence type="ECO:0000313" key="2">
    <source>
        <dbReference type="Proteomes" id="UP000244906"/>
    </source>
</evidence>
<keyword evidence="2" id="KW-1185">Reference proteome</keyword>
<dbReference type="OrthoDB" id="9802987at2"/>
<evidence type="ECO:0008006" key="3">
    <source>
        <dbReference type="Google" id="ProtNLM"/>
    </source>
</evidence>
<dbReference type="AlphaFoldDB" id="A0A2V1GQ18"/>
<dbReference type="SUPFAM" id="SSF53448">
    <property type="entry name" value="Nucleotide-diphospho-sugar transferases"/>
    <property type="match status" value="1"/>
</dbReference>
<dbReference type="Proteomes" id="UP000244906">
    <property type="component" value="Unassembled WGS sequence"/>
</dbReference>